<dbReference type="RefSeq" id="WP_136354274.1">
    <property type="nucleotide sequence ID" value="NZ_CP046266.1"/>
</dbReference>
<proteinExistence type="predicted"/>
<protein>
    <recommendedName>
        <fullName evidence="1">YkoP-like domain-containing protein</fullName>
    </recommendedName>
</protein>
<dbReference type="EMBL" id="SSNT01000008">
    <property type="protein sequence ID" value="THF79796.1"/>
    <property type="molecule type" value="Genomic_DNA"/>
</dbReference>
<dbReference type="Pfam" id="PF22790">
    <property type="entry name" value="YkoP"/>
    <property type="match status" value="1"/>
</dbReference>
<evidence type="ECO:0000313" key="3">
    <source>
        <dbReference type="Proteomes" id="UP000310334"/>
    </source>
</evidence>
<dbReference type="AlphaFoldDB" id="A0A4S4BX71"/>
<comment type="caution">
    <text evidence="2">The sequence shown here is derived from an EMBL/GenBank/DDBJ whole genome shotgun (WGS) entry which is preliminary data.</text>
</comment>
<evidence type="ECO:0000313" key="2">
    <source>
        <dbReference type="EMBL" id="THF79796.1"/>
    </source>
</evidence>
<name>A0A4S4BX71_9BACI</name>
<dbReference type="Proteomes" id="UP000310334">
    <property type="component" value="Unassembled WGS sequence"/>
</dbReference>
<dbReference type="InterPro" id="IPR054467">
    <property type="entry name" value="YkoP-like_dom"/>
</dbReference>
<keyword evidence="3" id="KW-1185">Reference proteome</keyword>
<reference evidence="2 3" key="1">
    <citation type="submission" date="2019-04" db="EMBL/GenBank/DDBJ databases">
        <title>Bacillus sediminilitoris sp. nov., isolated from a tidal flat sediment on the East China Sea.</title>
        <authorList>
            <person name="Wei Y."/>
            <person name="Mao H."/>
            <person name="Fang J."/>
        </authorList>
    </citation>
    <scope>NUCLEOTIDE SEQUENCE [LARGE SCALE GENOMIC DNA]</scope>
    <source>
        <strain evidence="2 3">DSL-17</strain>
    </source>
</reference>
<accession>A0A4S4BX71</accession>
<evidence type="ECO:0000259" key="1">
    <source>
        <dbReference type="Pfam" id="PF22790"/>
    </source>
</evidence>
<feature type="domain" description="YkoP-like" evidence="1">
    <location>
        <begin position="2"/>
        <end position="178"/>
    </location>
</feature>
<organism evidence="2 3">
    <name type="scientific">Metabacillus sediminilitoris</name>
    <dbReference type="NCBI Taxonomy" id="2567941"/>
    <lineage>
        <taxon>Bacteria</taxon>
        <taxon>Bacillati</taxon>
        <taxon>Bacillota</taxon>
        <taxon>Bacilli</taxon>
        <taxon>Bacillales</taxon>
        <taxon>Bacillaceae</taxon>
        <taxon>Metabacillus</taxon>
    </lineage>
</organism>
<dbReference type="OrthoDB" id="1951946at2"/>
<gene>
    <name evidence="2" type="ORF">E6W99_12440</name>
</gene>
<sequence>MRSYLLSFWNILDPLYYLFTRLEYLDRHSGIFRVRLTKYKGKEVLLSDGTLIKKNDKLVKIHLHNVKLLSELKGVPCSVRRGRIIFQKVLISMPLIAEYINGHKEKNEIKGVIGITMLYKGAEKIGFEIFQPCHPLYKLFKRISQTPLYLLSAEQPKISKIPDTYYLFISKEKLQQTYNKTKLNK</sequence>